<organism evidence="6 7">
    <name type="scientific">Sungouiella intermedia</name>
    <dbReference type="NCBI Taxonomy" id="45354"/>
    <lineage>
        <taxon>Eukaryota</taxon>
        <taxon>Fungi</taxon>
        <taxon>Dikarya</taxon>
        <taxon>Ascomycota</taxon>
        <taxon>Saccharomycotina</taxon>
        <taxon>Pichiomycetes</taxon>
        <taxon>Metschnikowiaceae</taxon>
        <taxon>Sungouiella</taxon>
    </lineage>
</organism>
<dbReference type="SUPFAM" id="SSF53590">
    <property type="entry name" value="Nucleoside hydrolase"/>
    <property type="match status" value="1"/>
</dbReference>
<keyword evidence="2" id="KW-0378">Hydrolase</keyword>
<dbReference type="OrthoDB" id="432381at2759"/>
<dbReference type="EMBL" id="LT635762">
    <property type="protein sequence ID" value="SGZ58100.1"/>
    <property type="molecule type" value="Genomic_DNA"/>
</dbReference>
<dbReference type="InterPro" id="IPR001910">
    <property type="entry name" value="Inosine/uridine_hydrolase_dom"/>
</dbReference>
<feature type="signal peptide" evidence="4">
    <location>
        <begin position="1"/>
        <end position="18"/>
    </location>
</feature>
<evidence type="ECO:0000313" key="6">
    <source>
        <dbReference type="EMBL" id="SGZ58100.1"/>
    </source>
</evidence>
<keyword evidence="3" id="KW-0326">Glycosidase</keyword>
<evidence type="ECO:0000313" key="7">
    <source>
        <dbReference type="Proteomes" id="UP000182334"/>
    </source>
</evidence>
<evidence type="ECO:0000256" key="1">
    <source>
        <dbReference type="ARBA" id="ARBA00009176"/>
    </source>
</evidence>
<gene>
    <name evidence="6" type="ORF">SAMEA4029010_CIC11G00000001058</name>
</gene>
<accession>A0A1L0DNF0</accession>
<evidence type="ECO:0000259" key="5">
    <source>
        <dbReference type="Pfam" id="PF01156"/>
    </source>
</evidence>
<reference evidence="6 7" key="1">
    <citation type="submission" date="2016-10" db="EMBL/GenBank/DDBJ databases">
        <authorList>
            <person name="de Groot N.N."/>
        </authorList>
    </citation>
    <scope>NUCLEOTIDE SEQUENCE [LARGE SCALE GENOMIC DNA]</scope>
    <source>
        <strain evidence="6 7">CBS 141442</strain>
    </source>
</reference>
<keyword evidence="7" id="KW-1185">Reference proteome</keyword>
<evidence type="ECO:0000256" key="4">
    <source>
        <dbReference type="SAM" id="SignalP"/>
    </source>
</evidence>
<dbReference type="GO" id="GO:0006152">
    <property type="term" value="P:purine nucleoside catabolic process"/>
    <property type="evidence" value="ECO:0007669"/>
    <property type="project" value="TreeGrafter"/>
</dbReference>
<protein>
    <submittedName>
        <fullName evidence="6">CIC11C00000001058</fullName>
    </submittedName>
</protein>
<evidence type="ECO:0000256" key="2">
    <source>
        <dbReference type="ARBA" id="ARBA00022801"/>
    </source>
</evidence>
<dbReference type="PANTHER" id="PTHR12304:SF25">
    <property type="entry name" value="INOSINE_URIDINE-PREFERRING NUCLEOSIDE HYDROLASE DOMAIN-CONTAINING PROTEIN"/>
    <property type="match status" value="1"/>
</dbReference>
<proteinExistence type="inferred from homology"/>
<dbReference type="PANTHER" id="PTHR12304">
    <property type="entry name" value="INOSINE-URIDINE PREFERRING NUCLEOSIDE HYDROLASE"/>
    <property type="match status" value="1"/>
</dbReference>
<dbReference type="Pfam" id="PF01156">
    <property type="entry name" value="IU_nuc_hydro"/>
    <property type="match status" value="1"/>
</dbReference>
<feature type="domain" description="Inosine/uridine-preferring nucleoside hydrolase" evidence="5">
    <location>
        <begin position="37"/>
        <end position="302"/>
    </location>
</feature>
<keyword evidence="4" id="KW-0732">Signal</keyword>
<dbReference type="GO" id="GO:0008477">
    <property type="term" value="F:purine nucleosidase activity"/>
    <property type="evidence" value="ECO:0007669"/>
    <property type="project" value="TreeGrafter"/>
</dbReference>
<dbReference type="STRING" id="45354.A0A1L0DNF0"/>
<dbReference type="InterPro" id="IPR036452">
    <property type="entry name" value="Ribo_hydro-like"/>
</dbReference>
<name>A0A1L0DNF0_9ASCO</name>
<dbReference type="Gene3D" id="3.90.245.10">
    <property type="entry name" value="Ribonucleoside hydrolase-like"/>
    <property type="match status" value="1"/>
</dbReference>
<dbReference type="GO" id="GO:0005829">
    <property type="term" value="C:cytosol"/>
    <property type="evidence" value="ECO:0007669"/>
    <property type="project" value="TreeGrafter"/>
</dbReference>
<evidence type="ECO:0000256" key="3">
    <source>
        <dbReference type="ARBA" id="ARBA00023295"/>
    </source>
</evidence>
<feature type="chain" id="PRO_5013154234" evidence="4">
    <location>
        <begin position="19"/>
        <end position="365"/>
    </location>
</feature>
<dbReference type="Proteomes" id="UP000182334">
    <property type="component" value="Chromosome VII"/>
</dbReference>
<dbReference type="InterPro" id="IPR023186">
    <property type="entry name" value="IUNH"/>
</dbReference>
<comment type="similarity">
    <text evidence="1">Belongs to the IUNH family.</text>
</comment>
<dbReference type="AlphaFoldDB" id="A0A1L0DNF0"/>
<sequence>MVSLKVVALTFFAASVLATRKVFIDNDGLTPLEVVLPLLGDMEIVGISASFGDPSLPDALGVASDILANYSISKCIPLYAGAEKPLLRTKKTFDIWQMLYGEFVWKGAWADDYEDSYKISEVSYNDSLPAAMALINAVKAYPGEVEIYAAGLMTTVAQAVSMWPEIVNEVKALWIMGGYIDGQYVLATGGDLVDDLFTDFNLMFDPEAAQMVFTAGFKDVYIGGNVTNNAYPSQELFDSLTSKFGYENITTEDKYFAISSFVGNDNATDVSLPLWDEVVSAFMAFPDLLEDTMEVCVGVDTSFNSPFYGNLRIWPANLAPTIGTCGNATYVNSIDLNAALGKIGDALSLDWSQYCSAGGPIAFEL</sequence>